<evidence type="ECO:0000313" key="9">
    <source>
        <dbReference type="Proteomes" id="UP000192578"/>
    </source>
</evidence>
<dbReference type="PANTHER" id="PTHR12563:SF17">
    <property type="entry name" value="DIHYDROXYACETONE PHOSPHATE ACYLTRANSFERASE"/>
    <property type="match status" value="1"/>
</dbReference>
<accession>A0A1W0X9J8</accession>
<dbReference type="GO" id="GO:0008611">
    <property type="term" value="P:ether lipid biosynthetic process"/>
    <property type="evidence" value="ECO:0007669"/>
    <property type="project" value="TreeGrafter"/>
</dbReference>
<organism evidence="8 9">
    <name type="scientific">Hypsibius exemplaris</name>
    <name type="common">Freshwater tardigrade</name>
    <dbReference type="NCBI Taxonomy" id="2072580"/>
    <lineage>
        <taxon>Eukaryota</taxon>
        <taxon>Metazoa</taxon>
        <taxon>Ecdysozoa</taxon>
        <taxon>Tardigrada</taxon>
        <taxon>Eutardigrada</taxon>
        <taxon>Parachela</taxon>
        <taxon>Hypsibioidea</taxon>
        <taxon>Hypsibiidae</taxon>
        <taxon>Hypsibius</taxon>
    </lineage>
</organism>
<dbReference type="PIRSF" id="PIRSF000437">
    <property type="entry name" value="GPAT_DHAPAT"/>
    <property type="match status" value="1"/>
</dbReference>
<reference evidence="9" key="1">
    <citation type="submission" date="2017-01" db="EMBL/GenBank/DDBJ databases">
        <title>Comparative genomics of anhydrobiosis in the tardigrade Hypsibius dujardini.</title>
        <authorList>
            <person name="Yoshida Y."/>
            <person name="Koutsovoulos G."/>
            <person name="Laetsch D."/>
            <person name="Stevens L."/>
            <person name="Kumar S."/>
            <person name="Horikawa D."/>
            <person name="Ishino K."/>
            <person name="Komine S."/>
            <person name="Tomita M."/>
            <person name="Blaxter M."/>
            <person name="Arakawa K."/>
        </authorList>
    </citation>
    <scope>NUCLEOTIDE SEQUENCE [LARGE SCALE GENOMIC DNA]</scope>
    <source>
        <strain evidence="9">Z151</strain>
    </source>
</reference>
<dbReference type="SUPFAM" id="SSF69593">
    <property type="entry name" value="Glycerol-3-phosphate (1)-acyltransferase"/>
    <property type="match status" value="1"/>
</dbReference>
<dbReference type="GO" id="GO:0005778">
    <property type="term" value="C:peroxisomal membrane"/>
    <property type="evidence" value="ECO:0007669"/>
    <property type="project" value="TreeGrafter"/>
</dbReference>
<dbReference type="InterPro" id="IPR045520">
    <property type="entry name" value="GPAT/DHAPAT_C"/>
</dbReference>
<evidence type="ECO:0000256" key="3">
    <source>
        <dbReference type="ARBA" id="ARBA00022679"/>
    </source>
</evidence>
<dbReference type="AlphaFoldDB" id="A0A1W0X9J8"/>
<dbReference type="OrthoDB" id="10255570at2759"/>
<evidence type="ECO:0000259" key="7">
    <source>
        <dbReference type="SMART" id="SM00563"/>
    </source>
</evidence>
<dbReference type="EMBL" id="MTYJ01000008">
    <property type="protein sequence ID" value="OQV24074.1"/>
    <property type="molecule type" value="Genomic_DNA"/>
</dbReference>
<dbReference type="GO" id="GO:0008654">
    <property type="term" value="P:phospholipid biosynthetic process"/>
    <property type="evidence" value="ECO:0007669"/>
    <property type="project" value="TreeGrafter"/>
</dbReference>
<evidence type="ECO:0000256" key="2">
    <source>
        <dbReference type="ARBA" id="ARBA00007937"/>
    </source>
</evidence>
<evidence type="ECO:0000256" key="1">
    <source>
        <dbReference type="ARBA" id="ARBA00004184"/>
    </source>
</evidence>
<dbReference type="GO" id="GO:0012505">
    <property type="term" value="C:endomembrane system"/>
    <property type="evidence" value="ECO:0007669"/>
    <property type="project" value="UniProtKB-SubCell"/>
</dbReference>
<dbReference type="PANTHER" id="PTHR12563">
    <property type="entry name" value="GLYCEROL-3-PHOSPHATE ACYLTRANSFERASE"/>
    <property type="match status" value="1"/>
</dbReference>
<dbReference type="CDD" id="cd07993">
    <property type="entry name" value="LPLAT_DHAPAT-like"/>
    <property type="match status" value="1"/>
</dbReference>
<dbReference type="GO" id="GO:0006631">
    <property type="term" value="P:fatty acid metabolic process"/>
    <property type="evidence" value="ECO:0007669"/>
    <property type="project" value="TreeGrafter"/>
</dbReference>
<comment type="similarity">
    <text evidence="2 6">Belongs to the GPAT/DAPAT family.</text>
</comment>
<dbReference type="InterPro" id="IPR041728">
    <property type="entry name" value="GPAT/DHAPAT_LPLAT"/>
</dbReference>
<gene>
    <name evidence="8" type="ORF">BV898_02028</name>
</gene>
<name>A0A1W0X9J8_HYPEX</name>
<dbReference type="GO" id="GO:0031966">
    <property type="term" value="C:mitochondrial membrane"/>
    <property type="evidence" value="ECO:0007669"/>
    <property type="project" value="TreeGrafter"/>
</dbReference>
<comment type="caution">
    <text evidence="8">The sequence shown here is derived from an EMBL/GenBank/DDBJ whole genome shotgun (WGS) entry which is preliminary data.</text>
</comment>
<dbReference type="InterPro" id="IPR022284">
    <property type="entry name" value="GPAT/DHAPAT"/>
</dbReference>
<keyword evidence="9" id="KW-1185">Reference proteome</keyword>
<protein>
    <submittedName>
        <fullName evidence="8">Dihydroxyacetone phosphate acyltransferase</fullName>
    </submittedName>
</protein>
<keyword evidence="3 6" id="KW-0808">Transferase</keyword>
<dbReference type="SMART" id="SM00563">
    <property type="entry name" value="PlsC"/>
    <property type="match status" value="1"/>
</dbReference>
<proteinExistence type="inferred from homology"/>
<evidence type="ECO:0000256" key="4">
    <source>
        <dbReference type="ARBA" id="ARBA00023136"/>
    </source>
</evidence>
<evidence type="ECO:0000256" key="5">
    <source>
        <dbReference type="ARBA" id="ARBA00023315"/>
    </source>
</evidence>
<evidence type="ECO:0000256" key="6">
    <source>
        <dbReference type="PIRNR" id="PIRNR000437"/>
    </source>
</evidence>
<dbReference type="GO" id="GO:0019432">
    <property type="term" value="P:triglyceride biosynthetic process"/>
    <property type="evidence" value="ECO:0007669"/>
    <property type="project" value="TreeGrafter"/>
</dbReference>
<dbReference type="GO" id="GO:0004366">
    <property type="term" value="F:glycerol-3-phosphate O-acyltransferase activity"/>
    <property type="evidence" value="ECO:0007669"/>
    <property type="project" value="TreeGrafter"/>
</dbReference>
<sequence>MRPRNCGSAESLPGPICSGYEDLLRTLRQVGDLRWTFATHGPSQNPANISPAAVKESVLRSSRVAEVISKLAREDPSANEKELLARVRTVLEEMGHSYSIWYIRLLGFILIKAVRRMYEHIWVNAEALKKLEPLLSKRNVPVIFMPTHRSYADFLLVSFVAFHYGLPLPTIASGIDFLGMRGVSDILRRAGAFFIRRSFADDPLYRTVFAEYVQSILQQPQPLEFFVEGTRSRSGKSIYPKIGLLQAATEVYLRGSVSDVMIIPISITYERTLEENLYARELLGVPKPKESTSALIKAAGVLRDNYGSMWFHFGTPISIRDFMEGKVDRSMYNLIPRNHVAVKTEEAALVKTLAFSVVQEQQRNIRIHAWTILATALLHRLRKGHTKTSTEDILADCLTLEALINRTFSVDKSILLDIGMDAVRHCASVHKDVMRLNEEAACFVEIRPEALKNAKVVHMLLGHYRNQLLHRVSPQAMRVISSRVPSLSDHDPAAFLSRLFAWEFVSHDSSAAADFDLSSGDDDSSTDRSLLIELIEPFLVGYAIVIRLLVRDRFATSASLKTARVLAKDLQRTIGVVLEAGAYSAFEILSLDLISNCILALKSMGALQTESDQSLLLRRDVLADVGAQLDAFLQPALLVAISGAIDCL</sequence>
<comment type="subcellular location">
    <subcellularLocation>
        <location evidence="1">Endomembrane system</location>
        <topology evidence="1">Peripheral membrane protein</topology>
    </subcellularLocation>
</comment>
<keyword evidence="5 6" id="KW-0012">Acyltransferase</keyword>
<dbReference type="Pfam" id="PF01553">
    <property type="entry name" value="Acyltransferase"/>
    <property type="match status" value="1"/>
</dbReference>
<dbReference type="Pfam" id="PF19277">
    <property type="entry name" value="GPAT_C"/>
    <property type="match status" value="1"/>
</dbReference>
<evidence type="ECO:0000313" key="8">
    <source>
        <dbReference type="EMBL" id="OQV24074.1"/>
    </source>
</evidence>
<dbReference type="GO" id="GO:0016287">
    <property type="term" value="F:glycerone-phosphate O-acyltransferase activity"/>
    <property type="evidence" value="ECO:0007669"/>
    <property type="project" value="TreeGrafter"/>
</dbReference>
<dbReference type="InterPro" id="IPR002123">
    <property type="entry name" value="Plipid/glycerol_acylTrfase"/>
</dbReference>
<keyword evidence="4" id="KW-0472">Membrane</keyword>
<feature type="domain" description="Phospholipid/glycerol acyltransferase" evidence="7">
    <location>
        <begin position="142"/>
        <end position="270"/>
    </location>
</feature>
<dbReference type="Proteomes" id="UP000192578">
    <property type="component" value="Unassembled WGS sequence"/>
</dbReference>